<dbReference type="AlphaFoldDB" id="A0A2Z6TN69"/>
<dbReference type="Proteomes" id="UP000257317">
    <property type="component" value="Unassembled WGS sequence"/>
</dbReference>
<dbReference type="GO" id="GO:0003676">
    <property type="term" value="F:nucleic acid binding"/>
    <property type="evidence" value="ECO:0007669"/>
    <property type="project" value="InterPro"/>
</dbReference>
<organism evidence="2 3">
    <name type="scientific">Lactobacillus rodentium</name>
    <dbReference type="NCBI Taxonomy" id="947835"/>
    <lineage>
        <taxon>Bacteria</taxon>
        <taxon>Bacillati</taxon>
        <taxon>Bacillota</taxon>
        <taxon>Bacilli</taxon>
        <taxon>Lactobacillales</taxon>
        <taxon>Lactobacillaceae</taxon>
        <taxon>Lactobacillus</taxon>
    </lineage>
</organism>
<dbReference type="InterPro" id="IPR003029">
    <property type="entry name" value="S1_domain"/>
</dbReference>
<gene>
    <name evidence="2" type="ORF">LrDSM24759_01010</name>
</gene>
<reference evidence="3" key="1">
    <citation type="submission" date="2018-03" db="EMBL/GenBank/DDBJ databases">
        <title>New taxa in the Lactobacillus gasseri group.</title>
        <authorList>
            <person name="Tanizawa Y."/>
            <person name="Tohno M."/>
            <person name="Endo A."/>
            <person name="Arita M."/>
        </authorList>
    </citation>
    <scope>NUCLEOTIDE SEQUENCE [LARGE SCALE GENOMIC DNA]</scope>
    <source>
        <strain evidence="3">DSM 24759</strain>
    </source>
</reference>
<dbReference type="InterPro" id="IPR012340">
    <property type="entry name" value="NA-bd_OB-fold"/>
</dbReference>
<dbReference type="RefSeq" id="WP_117117397.1">
    <property type="nucleotide sequence ID" value="NZ_BFBY01000001.1"/>
</dbReference>
<feature type="domain" description="S1 motif" evidence="1">
    <location>
        <begin position="6"/>
        <end position="72"/>
    </location>
</feature>
<dbReference type="EMBL" id="BFBY01000001">
    <property type="protein sequence ID" value="GBG04187.1"/>
    <property type="molecule type" value="Genomic_DNA"/>
</dbReference>
<evidence type="ECO:0000313" key="3">
    <source>
        <dbReference type="Proteomes" id="UP000257317"/>
    </source>
</evidence>
<name>A0A2Z6TN69_9LACO</name>
<proteinExistence type="predicted"/>
<sequence>MKFETGLRVNGKINNIVDFGIFVDLPKRHHGLIHESDFGEKWPSSKAKFEVGQELRVVVLNNSHGRLSLSLSRVNDPKLIDPTNSFNQQKNFTQSLTKLTNKATQELKYLKEELSKSDL</sequence>
<dbReference type="OrthoDB" id="9810507at2"/>
<comment type="caution">
    <text evidence="2">The sequence shown here is derived from an EMBL/GenBank/DDBJ whole genome shotgun (WGS) entry which is preliminary data.</text>
</comment>
<accession>A0A2Z6TN69</accession>
<keyword evidence="3" id="KW-1185">Reference proteome</keyword>
<dbReference type="SUPFAM" id="SSF50249">
    <property type="entry name" value="Nucleic acid-binding proteins"/>
    <property type="match status" value="1"/>
</dbReference>
<dbReference type="Gene3D" id="2.40.50.140">
    <property type="entry name" value="Nucleic acid-binding proteins"/>
    <property type="match status" value="1"/>
</dbReference>
<protein>
    <submittedName>
        <fullName evidence="2">RNA-binding protein</fullName>
    </submittedName>
</protein>
<dbReference type="SMART" id="SM00316">
    <property type="entry name" value="S1"/>
    <property type="match status" value="1"/>
</dbReference>
<evidence type="ECO:0000313" key="2">
    <source>
        <dbReference type="EMBL" id="GBG04187.1"/>
    </source>
</evidence>
<dbReference type="PROSITE" id="PS50126">
    <property type="entry name" value="S1"/>
    <property type="match status" value="1"/>
</dbReference>
<evidence type="ECO:0000259" key="1">
    <source>
        <dbReference type="PROSITE" id="PS50126"/>
    </source>
</evidence>
<dbReference type="Pfam" id="PF00575">
    <property type="entry name" value="S1"/>
    <property type="match status" value="1"/>
</dbReference>